<feature type="transmembrane region" description="Helical" evidence="4">
    <location>
        <begin position="360"/>
        <end position="384"/>
    </location>
</feature>
<dbReference type="GO" id="GO:0009279">
    <property type="term" value="C:cell outer membrane"/>
    <property type="evidence" value="ECO:0007669"/>
    <property type="project" value="TreeGrafter"/>
</dbReference>
<dbReference type="EMBL" id="DRLF01000266">
    <property type="protein sequence ID" value="HEC06696.1"/>
    <property type="molecule type" value="Genomic_DNA"/>
</dbReference>
<feature type="transmembrane region" description="Helical" evidence="4">
    <location>
        <begin position="428"/>
        <end position="448"/>
    </location>
</feature>
<organism evidence="6">
    <name type="scientific">Thiolapillus brandeum</name>
    <dbReference type="NCBI Taxonomy" id="1076588"/>
    <lineage>
        <taxon>Bacteria</taxon>
        <taxon>Pseudomonadati</taxon>
        <taxon>Pseudomonadota</taxon>
        <taxon>Gammaproteobacteria</taxon>
        <taxon>Chromatiales</taxon>
        <taxon>Sedimenticolaceae</taxon>
        <taxon>Thiolapillus</taxon>
    </lineage>
</organism>
<dbReference type="InterPro" id="IPR025874">
    <property type="entry name" value="DZR"/>
</dbReference>
<evidence type="ECO:0000256" key="2">
    <source>
        <dbReference type="ARBA" id="ARBA00022803"/>
    </source>
</evidence>
<comment type="caution">
    <text evidence="6">The sequence shown here is derived from an EMBL/GenBank/DDBJ whole genome shotgun (WGS) entry which is preliminary data.</text>
</comment>
<evidence type="ECO:0000256" key="3">
    <source>
        <dbReference type="PROSITE-ProRule" id="PRU00339"/>
    </source>
</evidence>
<evidence type="ECO:0000256" key="4">
    <source>
        <dbReference type="SAM" id="Phobius"/>
    </source>
</evidence>
<dbReference type="GO" id="GO:0046813">
    <property type="term" value="P:receptor-mediated virion attachment to host cell"/>
    <property type="evidence" value="ECO:0007669"/>
    <property type="project" value="TreeGrafter"/>
</dbReference>
<evidence type="ECO:0000313" key="6">
    <source>
        <dbReference type="EMBL" id="HEC06696.1"/>
    </source>
</evidence>
<dbReference type="PANTHER" id="PTHR44858:SF1">
    <property type="entry name" value="UDP-N-ACETYLGLUCOSAMINE--PEPTIDE N-ACETYLGLUCOSAMINYLTRANSFERASE SPINDLY-RELATED"/>
    <property type="match status" value="1"/>
</dbReference>
<keyword evidence="4" id="KW-0472">Membrane</keyword>
<dbReference type="Pfam" id="PF14559">
    <property type="entry name" value="TPR_19"/>
    <property type="match status" value="1"/>
</dbReference>
<protein>
    <submittedName>
        <fullName evidence="6">Tetratricopeptide repeat protein</fullName>
    </submittedName>
</protein>
<dbReference type="AlphaFoldDB" id="A0A831WFM7"/>
<keyword evidence="4" id="KW-0812">Transmembrane</keyword>
<feature type="repeat" description="TPR" evidence="3">
    <location>
        <begin position="608"/>
        <end position="641"/>
    </location>
</feature>
<keyword evidence="2 3" id="KW-0802">TPR repeat</keyword>
<feature type="repeat" description="TPR" evidence="3">
    <location>
        <begin position="676"/>
        <end position="709"/>
    </location>
</feature>
<keyword evidence="4" id="KW-1133">Transmembrane helix</keyword>
<dbReference type="PANTHER" id="PTHR44858">
    <property type="entry name" value="TETRATRICOPEPTIDE REPEAT PROTEIN 6"/>
    <property type="match status" value="1"/>
</dbReference>
<proteinExistence type="predicted"/>
<feature type="transmembrane region" description="Helical" evidence="4">
    <location>
        <begin position="326"/>
        <end position="348"/>
    </location>
</feature>
<name>A0A831WFM7_9GAMM</name>
<reference evidence="6" key="1">
    <citation type="journal article" date="2020" name="mSystems">
        <title>Genome- and Community-Level Interaction Insights into Carbon Utilization and Element Cycling Functions of Hydrothermarchaeota in Hydrothermal Sediment.</title>
        <authorList>
            <person name="Zhou Z."/>
            <person name="Liu Y."/>
            <person name="Xu W."/>
            <person name="Pan J."/>
            <person name="Luo Z.H."/>
            <person name="Li M."/>
        </authorList>
    </citation>
    <scope>NUCLEOTIDE SEQUENCE [LARGE SCALE GENOMIC DNA]</scope>
    <source>
        <strain evidence="6">HyVt-458</strain>
    </source>
</reference>
<dbReference type="Pfam" id="PF13432">
    <property type="entry name" value="TPR_16"/>
    <property type="match status" value="3"/>
</dbReference>
<feature type="transmembrane region" description="Helical" evidence="4">
    <location>
        <begin position="281"/>
        <end position="306"/>
    </location>
</feature>
<dbReference type="Gene3D" id="1.25.40.10">
    <property type="entry name" value="Tetratricopeptide repeat domain"/>
    <property type="match status" value="2"/>
</dbReference>
<dbReference type="PROSITE" id="PS50005">
    <property type="entry name" value="TPR"/>
    <property type="match status" value="7"/>
</dbReference>
<dbReference type="InterPro" id="IPR019734">
    <property type="entry name" value="TPR_rpt"/>
</dbReference>
<feature type="transmembrane region" description="Helical" evidence="4">
    <location>
        <begin position="477"/>
        <end position="503"/>
    </location>
</feature>
<feature type="repeat" description="TPR" evidence="3">
    <location>
        <begin position="710"/>
        <end position="743"/>
    </location>
</feature>
<feature type="repeat" description="TPR" evidence="3">
    <location>
        <begin position="642"/>
        <end position="675"/>
    </location>
</feature>
<evidence type="ECO:0000259" key="5">
    <source>
        <dbReference type="Pfam" id="PF12773"/>
    </source>
</evidence>
<sequence>MLGYTRYREKIGPTYRQDRAEKGGKAMSRSVNYAQGPSHPCPRCGEQVPAGADRCPSCGQPLCPECGATVGEHWSNCVACGAKRDLFCPECGGVVKPRDRICPHCGVSLEAGLDRKPALPRAAPQPSTPAPTLGQRAPACAVCGRQDETLRLVVFPYVFSVVVMTSRQAFSGVWCRKHRNRYWVLSSLITSLAGWFGFPFGLIYTPLTLLKLAQGGEQPLGQNQHLLQVLARHKLRAGDTAGAIRCLEEALRLGDDGASQRRLLNLYKKHPLSSQEPNPRLWPLFVAILGAVTLGITIGLLDYAIMSGFSILFGEGSSILLTILSWTPWVTLIFLGGLGIGQIVEWALRRTSCRQKELGLALAVVLALVALYGTQQGAAIADYVWWLLYGEPTNGFLYNLFLGWFTLTTGGALWLADQVASGNASGTIYLVLFVVATVYYLTTSVRAANGIVRWQQTLATIRARGKPAQARILQRGWLAIGAVFVCLTCSLVSLPILGTATFITENAVRMKQIADLHEQGQVDQAVAELEALVAENPDLVIVRSSLGASYAMRGQFEQARRELEIATNLQPESGVPHALLATVYYFLDETDLAKQELRQAEELGQDDETTQIVLGHAYQYMRRFAEAEDHYRKATELDPEDAEAQQGLARAYAAQGKYEQALATCNRALELAEDPTDAYVTLGHVHIQREDLDAAWAAFSAAREATPGDASAHAGLSRVHFLRGEVAKSLQEAEEAVRLDPYNRLAQENVALARHALGDLDLALEAAQEAVRLNPQADTAYYVLGLCYRDSDQRDKAVQAFETFLDLYWDRAYVREWKAEAEAYLMEQK</sequence>
<feature type="transmembrane region" description="Helical" evidence="4">
    <location>
        <begin position="182"/>
        <end position="204"/>
    </location>
</feature>
<feature type="domain" description="DZANK-type" evidence="5">
    <location>
        <begin position="41"/>
        <end position="81"/>
    </location>
</feature>
<dbReference type="SMART" id="SM00028">
    <property type="entry name" value="TPR"/>
    <property type="match status" value="8"/>
</dbReference>
<feature type="transmembrane region" description="Helical" evidence="4">
    <location>
        <begin position="396"/>
        <end position="416"/>
    </location>
</feature>
<accession>A0A831WFM7</accession>
<keyword evidence="1" id="KW-0677">Repeat</keyword>
<feature type="repeat" description="TPR" evidence="3">
    <location>
        <begin position="744"/>
        <end position="777"/>
    </location>
</feature>
<dbReference type="Proteomes" id="UP000886339">
    <property type="component" value="Unassembled WGS sequence"/>
</dbReference>
<dbReference type="Pfam" id="PF12773">
    <property type="entry name" value="DZR"/>
    <property type="match status" value="1"/>
</dbReference>
<feature type="repeat" description="TPR" evidence="3">
    <location>
        <begin position="540"/>
        <end position="573"/>
    </location>
</feature>
<dbReference type="InterPro" id="IPR011990">
    <property type="entry name" value="TPR-like_helical_dom_sf"/>
</dbReference>
<dbReference type="InterPro" id="IPR050498">
    <property type="entry name" value="Ycf3"/>
</dbReference>
<gene>
    <name evidence="6" type="ORF">ENJ12_07585</name>
</gene>
<evidence type="ECO:0000256" key="1">
    <source>
        <dbReference type="ARBA" id="ARBA00022737"/>
    </source>
</evidence>
<feature type="repeat" description="TPR" evidence="3">
    <location>
        <begin position="778"/>
        <end position="811"/>
    </location>
</feature>
<dbReference type="SUPFAM" id="SSF48452">
    <property type="entry name" value="TPR-like"/>
    <property type="match status" value="2"/>
</dbReference>